<dbReference type="GO" id="GO:0005085">
    <property type="term" value="F:guanyl-nucleotide exchange factor activity"/>
    <property type="evidence" value="ECO:0007669"/>
    <property type="project" value="InterPro"/>
</dbReference>
<gene>
    <name evidence="2" type="ORF">CGI_10028917</name>
</gene>
<evidence type="ECO:0000256" key="1">
    <source>
        <dbReference type="SAM" id="MobiDB-lite"/>
    </source>
</evidence>
<dbReference type="HOGENOM" id="CLU_419932_0_0_1"/>
<dbReference type="PANTHER" id="PTHR46070:SF1">
    <property type="entry name" value="PINSTRIPE, ISOFORM A"/>
    <property type="match status" value="1"/>
</dbReference>
<dbReference type="InterPro" id="IPR047278">
    <property type="entry name" value="DEN5A/B"/>
</dbReference>
<dbReference type="Gene3D" id="3.30.450.200">
    <property type="match status" value="1"/>
</dbReference>
<dbReference type="EMBL" id="JH817099">
    <property type="protein sequence ID" value="EKC42937.1"/>
    <property type="molecule type" value="Genomic_DNA"/>
</dbReference>
<dbReference type="Pfam" id="PF02141">
    <property type="entry name" value="DENN"/>
    <property type="match status" value="1"/>
</dbReference>
<dbReference type="GO" id="GO:0031267">
    <property type="term" value="F:small GTPase binding"/>
    <property type="evidence" value="ECO:0007669"/>
    <property type="project" value="InterPro"/>
</dbReference>
<evidence type="ECO:0000313" key="2">
    <source>
        <dbReference type="EMBL" id="EKC42937.1"/>
    </source>
</evidence>
<dbReference type="PANTHER" id="PTHR46070">
    <property type="entry name" value="PINSTRIPE, ISOFORM A"/>
    <property type="match status" value="1"/>
</dbReference>
<dbReference type="Pfam" id="PF03456">
    <property type="entry name" value="uDENN"/>
    <property type="match status" value="1"/>
</dbReference>
<name>K1R0T0_MAGGI</name>
<dbReference type="SMART" id="SM00800">
    <property type="entry name" value="uDENN"/>
    <property type="match status" value="1"/>
</dbReference>
<dbReference type="AlphaFoldDB" id="K1R0T0"/>
<dbReference type="InterPro" id="IPR043153">
    <property type="entry name" value="DENN_C"/>
</dbReference>
<proteinExistence type="predicted"/>
<dbReference type="InterPro" id="IPR005113">
    <property type="entry name" value="uDENN_dom"/>
</dbReference>
<reference evidence="2" key="1">
    <citation type="journal article" date="2012" name="Nature">
        <title>The oyster genome reveals stress adaptation and complexity of shell formation.</title>
        <authorList>
            <person name="Zhang G."/>
            <person name="Fang X."/>
            <person name="Guo X."/>
            <person name="Li L."/>
            <person name="Luo R."/>
            <person name="Xu F."/>
            <person name="Yang P."/>
            <person name="Zhang L."/>
            <person name="Wang X."/>
            <person name="Qi H."/>
            <person name="Xiong Z."/>
            <person name="Que H."/>
            <person name="Xie Y."/>
            <person name="Holland P.W."/>
            <person name="Paps J."/>
            <person name="Zhu Y."/>
            <person name="Wu F."/>
            <person name="Chen Y."/>
            <person name="Wang J."/>
            <person name="Peng C."/>
            <person name="Meng J."/>
            <person name="Yang L."/>
            <person name="Liu J."/>
            <person name="Wen B."/>
            <person name="Zhang N."/>
            <person name="Huang Z."/>
            <person name="Zhu Q."/>
            <person name="Feng Y."/>
            <person name="Mount A."/>
            <person name="Hedgecock D."/>
            <person name="Xu Z."/>
            <person name="Liu Y."/>
            <person name="Domazet-Loso T."/>
            <person name="Du Y."/>
            <person name="Sun X."/>
            <person name="Zhang S."/>
            <person name="Liu B."/>
            <person name="Cheng P."/>
            <person name="Jiang X."/>
            <person name="Li J."/>
            <person name="Fan D."/>
            <person name="Wang W."/>
            <person name="Fu W."/>
            <person name="Wang T."/>
            <person name="Wang B."/>
            <person name="Zhang J."/>
            <person name="Peng Z."/>
            <person name="Li Y."/>
            <person name="Li N."/>
            <person name="Wang J."/>
            <person name="Chen M."/>
            <person name="He Y."/>
            <person name="Tan F."/>
            <person name="Song X."/>
            <person name="Zheng Q."/>
            <person name="Huang R."/>
            <person name="Yang H."/>
            <person name="Du X."/>
            <person name="Chen L."/>
            <person name="Yang M."/>
            <person name="Gaffney P.M."/>
            <person name="Wang S."/>
            <person name="Luo L."/>
            <person name="She Z."/>
            <person name="Ming Y."/>
            <person name="Huang W."/>
            <person name="Zhang S."/>
            <person name="Huang B."/>
            <person name="Zhang Y."/>
            <person name="Qu T."/>
            <person name="Ni P."/>
            <person name="Miao G."/>
            <person name="Wang J."/>
            <person name="Wang Q."/>
            <person name="Steinberg C.E."/>
            <person name="Wang H."/>
            <person name="Li N."/>
            <person name="Qian L."/>
            <person name="Zhang G."/>
            <person name="Li Y."/>
            <person name="Yang H."/>
            <person name="Liu X."/>
            <person name="Wang J."/>
            <person name="Yin Y."/>
            <person name="Wang J."/>
        </authorList>
    </citation>
    <scope>NUCLEOTIDE SEQUENCE [LARGE SCALE GENOMIC DNA]</scope>
    <source>
        <strain evidence="2">05x7-T-G4-1.051#20</strain>
    </source>
</reference>
<dbReference type="InterPro" id="IPR001194">
    <property type="entry name" value="cDENN_dom"/>
</dbReference>
<dbReference type="Gene3D" id="3.40.50.11500">
    <property type="match status" value="1"/>
</dbReference>
<dbReference type="SMART" id="SM00799">
    <property type="entry name" value="DENN"/>
    <property type="match status" value="1"/>
</dbReference>
<feature type="region of interest" description="Disordered" evidence="1">
    <location>
        <begin position="595"/>
        <end position="614"/>
    </location>
</feature>
<feature type="compositionally biased region" description="Basic residues" evidence="1">
    <location>
        <begin position="124"/>
        <end position="133"/>
    </location>
</feature>
<sequence>MLLFIFPGDNLQCPPLDRPFKSKVLQHVPENVPSNPFDKTAVGMLCMPQGLGFCTQKETKRPRFHSFLITKEDGSRVFGSALTFYEEVRDTKICAAMQTLQHMYRAQPEDEHEEENQPSLQLRRSPKVTKRSSPRQSVKVFDSKSDTLYVTKCLCLITQYPFVTAQKEYLRQLYEAVEKPVKSHLPLECYVYNILFEVPLPQPGRSMKFYGVSRPVFTQRPSVSELPLFDFSLWDLCRFLEVKDLILLFTSVLLEHQILLYSSDYQKLMTVAECINVLTFPFTWQHVYVPILPASLTHFLDAPVPFIMGLHHGREKRSELTLPSEVLASCDGALRREDELVSFYIRKMVVLNTKTGEFIFRPRFTEPADLNWATSHDAGHGDYIVKKSVSDGVIETGGYSHVITGRSSKITEVKGDLERCDRNNNQLQKQTLGPTTNWSPIQTVPTAVQEGESSEIIKQEEVKVKEARRRQIEDFFTDPVDREMFPLNATETSTTRTRTIRPAEIPTAEESISTMLGKFSAALWDKDFMREVYEYRRLPRPPARGLAPLSYEWLTLNTYSELMQSIEQQTPGDSQVNANIQQRLDTKIEIIDDQGIKESDPSSSEEEQSEHQTSRFVRLFCCGATSRPKKIKEKNQKKSKGFLFQIRRMFGRK</sequence>
<accession>K1R0T0</accession>
<dbReference type="InParanoid" id="K1R0T0"/>
<organism evidence="2">
    <name type="scientific">Magallana gigas</name>
    <name type="common">Pacific oyster</name>
    <name type="synonym">Crassostrea gigas</name>
    <dbReference type="NCBI Taxonomy" id="29159"/>
    <lineage>
        <taxon>Eukaryota</taxon>
        <taxon>Metazoa</taxon>
        <taxon>Spiralia</taxon>
        <taxon>Lophotrochozoa</taxon>
        <taxon>Mollusca</taxon>
        <taxon>Bivalvia</taxon>
        <taxon>Autobranchia</taxon>
        <taxon>Pteriomorphia</taxon>
        <taxon>Ostreida</taxon>
        <taxon>Ostreoidea</taxon>
        <taxon>Ostreidae</taxon>
        <taxon>Magallana</taxon>
    </lineage>
</organism>
<dbReference type="InterPro" id="IPR037516">
    <property type="entry name" value="Tripartite_DENN"/>
</dbReference>
<dbReference type="PROSITE" id="PS50211">
    <property type="entry name" value="DENN"/>
    <property type="match status" value="1"/>
</dbReference>
<feature type="region of interest" description="Disordered" evidence="1">
    <location>
        <begin position="106"/>
        <end position="136"/>
    </location>
</feature>
<protein>
    <submittedName>
        <fullName evidence="2">DENN domain-containing protein 5A</fullName>
    </submittedName>
</protein>